<feature type="region of interest" description="Disordered" evidence="1">
    <location>
        <begin position="362"/>
        <end position="394"/>
    </location>
</feature>
<proteinExistence type="predicted"/>
<accession>A0ABD2ILI7</accession>
<organism evidence="2 3">
    <name type="scientific">Heterodera trifolii</name>
    <dbReference type="NCBI Taxonomy" id="157864"/>
    <lineage>
        <taxon>Eukaryota</taxon>
        <taxon>Metazoa</taxon>
        <taxon>Ecdysozoa</taxon>
        <taxon>Nematoda</taxon>
        <taxon>Chromadorea</taxon>
        <taxon>Rhabditida</taxon>
        <taxon>Tylenchina</taxon>
        <taxon>Tylenchomorpha</taxon>
        <taxon>Tylenchoidea</taxon>
        <taxon>Heteroderidae</taxon>
        <taxon>Heteroderinae</taxon>
        <taxon>Heterodera</taxon>
    </lineage>
</organism>
<keyword evidence="3" id="KW-1185">Reference proteome</keyword>
<evidence type="ECO:0000313" key="2">
    <source>
        <dbReference type="EMBL" id="KAL3080026.1"/>
    </source>
</evidence>
<reference evidence="2 3" key="1">
    <citation type="submission" date="2024-10" db="EMBL/GenBank/DDBJ databases">
        <authorList>
            <person name="Kim D."/>
        </authorList>
    </citation>
    <scope>NUCLEOTIDE SEQUENCE [LARGE SCALE GENOMIC DNA]</scope>
    <source>
        <strain evidence="2">BH-2024</strain>
    </source>
</reference>
<protein>
    <submittedName>
        <fullName evidence="2">Uncharacterized protein</fullName>
    </submittedName>
</protein>
<dbReference type="AlphaFoldDB" id="A0ABD2ILI7"/>
<gene>
    <name evidence="2" type="ORF">niasHT_034584</name>
</gene>
<sequence>MRKSSVSAQLTRTARRFSTVIAPQLTKLDPVPLLQKHQTLLIRIADISKLQEAIKQYVLHNGRLFDPVEFEIRADDDAGVGLPLLTAQFYAEEIVLFEGTKRLLSISLSDPSEQDIMQRFNTSASVAKSMDDGPVLAKVRHPISGIKMFELIQISQRRPERWHITGSMDELSKCDIQAHSNIWRQVLSACGFVFAAEWWSVQSEGVRIAQICPQKAVCEENSLRLEWSDFANNELRLLTLCFGLVQTVREAFPSLMHIVKEHRQRKMNIHHAPQGKFCANHSVLEFALIGSFPLFRPPFPSLLFLLPLSLSPTHRLRFVPFFRFVFAHQRVGHTGGGSKRKGRGGTAAGVFKHRKGNEFYGEKTVPLRTPPTEKGKANGTKSGGRPTGGARAEEQKCRRRMTNLGGQRANRRKVRHRGNGRSISAAVDNTEFGLGTLITNEEDGKRDKILPK</sequence>
<evidence type="ECO:0000313" key="3">
    <source>
        <dbReference type="Proteomes" id="UP001620626"/>
    </source>
</evidence>
<dbReference type="EMBL" id="JBICBT010001175">
    <property type="protein sequence ID" value="KAL3080026.1"/>
    <property type="molecule type" value="Genomic_DNA"/>
</dbReference>
<comment type="caution">
    <text evidence="2">The sequence shown here is derived from an EMBL/GenBank/DDBJ whole genome shotgun (WGS) entry which is preliminary data.</text>
</comment>
<name>A0ABD2ILI7_9BILA</name>
<evidence type="ECO:0000256" key="1">
    <source>
        <dbReference type="SAM" id="MobiDB-lite"/>
    </source>
</evidence>
<dbReference type="Proteomes" id="UP001620626">
    <property type="component" value="Unassembled WGS sequence"/>
</dbReference>